<dbReference type="Proteomes" id="UP000800035">
    <property type="component" value="Unassembled WGS sequence"/>
</dbReference>
<organism evidence="3 4">
    <name type="scientific">Byssothecium circinans</name>
    <dbReference type="NCBI Taxonomy" id="147558"/>
    <lineage>
        <taxon>Eukaryota</taxon>
        <taxon>Fungi</taxon>
        <taxon>Dikarya</taxon>
        <taxon>Ascomycota</taxon>
        <taxon>Pezizomycotina</taxon>
        <taxon>Dothideomycetes</taxon>
        <taxon>Pleosporomycetidae</taxon>
        <taxon>Pleosporales</taxon>
        <taxon>Massarineae</taxon>
        <taxon>Massarinaceae</taxon>
        <taxon>Byssothecium</taxon>
    </lineage>
</organism>
<dbReference type="PANTHER" id="PTHR36102">
    <property type="entry name" value="CHROMOSOME 10, WHOLE GENOME SHOTGUN SEQUENCE"/>
    <property type="match status" value="1"/>
</dbReference>
<dbReference type="EMBL" id="ML976983">
    <property type="protein sequence ID" value="KAF1960464.1"/>
    <property type="molecule type" value="Genomic_DNA"/>
</dbReference>
<keyword evidence="4" id="KW-1185">Reference proteome</keyword>
<accession>A0A6A5U6Z1</accession>
<evidence type="ECO:0000259" key="2">
    <source>
        <dbReference type="Pfam" id="PF11001"/>
    </source>
</evidence>
<evidence type="ECO:0000256" key="1">
    <source>
        <dbReference type="SAM" id="MobiDB-lite"/>
    </source>
</evidence>
<gene>
    <name evidence="3" type="ORF">CC80DRAFT_294394</name>
</gene>
<protein>
    <recommendedName>
        <fullName evidence="2">Subtelomeric hrmA-associated cluster protein AFUB-079030/YDR124W-like helical bundle domain-containing protein</fullName>
    </recommendedName>
</protein>
<evidence type="ECO:0000313" key="3">
    <source>
        <dbReference type="EMBL" id="KAF1960464.1"/>
    </source>
</evidence>
<feature type="region of interest" description="Disordered" evidence="1">
    <location>
        <begin position="102"/>
        <end position="121"/>
    </location>
</feature>
<dbReference type="OrthoDB" id="5338458at2759"/>
<dbReference type="InterPro" id="IPR021264">
    <property type="entry name" value="AFUB_079030/YDR124W-like"/>
</dbReference>
<sequence length="386" mass="43711">MLTHDSEKPVGSVFFVNGQLVLKALPGFEHFFPPGFEASFQGRPPSPSLSPSPTVQSEIKPEAKSPTKYEAKSELKSPTKTEAGTAFMKGTGWTTVKKRECPEPAALEPPPKRPRPEKKMASHEFRIGDVDGMKKFYYIRLGEVGINALRRIITEWVKVLEPTRLRNYGPYHKLKQYSWDFKLLDNKPVPNDRGPPWWPNDVPYVEPAHLPSKCLEALGVAIMFLQFSTAEQDKEYHAGEGLISKLHNAAKYFISTLPAQEYAMGHDAWNAVMKERALQSILPELLQVSRQYEEHIIQEGKEEGERAPSPALGKLFKYAELQKPVRKSWKGKKAEEDEAKEVNKVVKKVKGKGQTPLERREREMMGLRPVKPKVSKVMAVNDLLNT</sequence>
<feature type="domain" description="Subtelomeric hrmA-associated cluster protein AFUB-079030/YDR124W-like helical bundle" evidence="2">
    <location>
        <begin position="127"/>
        <end position="249"/>
    </location>
</feature>
<evidence type="ECO:0000313" key="4">
    <source>
        <dbReference type="Proteomes" id="UP000800035"/>
    </source>
</evidence>
<dbReference type="Pfam" id="PF11001">
    <property type="entry name" value="AFUB_07903_YDR124W_hel"/>
    <property type="match status" value="1"/>
</dbReference>
<reference evidence="3" key="1">
    <citation type="journal article" date="2020" name="Stud. Mycol.">
        <title>101 Dothideomycetes genomes: a test case for predicting lifestyles and emergence of pathogens.</title>
        <authorList>
            <person name="Haridas S."/>
            <person name="Albert R."/>
            <person name="Binder M."/>
            <person name="Bloem J."/>
            <person name="Labutti K."/>
            <person name="Salamov A."/>
            <person name="Andreopoulos B."/>
            <person name="Baker S."/>
            <person name="Barry K."/>
            <person name="Bills G."/>
            <person name="Bluhm B."/>
            <person name="Cannon C."/>
            <person name="Castanera R."/>
            <person name="Culley D."/>
            <person name="Daum C."/>
            <person name="Ezra D."/>
            <person name="Gonzalez J."/>
            <person name="Henrissat B."/>
            <person name="Kuo A."/>
            <person name="Liang C."/>
            <person name="Lipzen A."/>
            <person name="Lutzoni F."/>
            <person name="Magnuson J."/>
            <person name="Mondo S."/>
            <person name="Nolan M."/>
            <person name="Ohm R."/>
            <person name="Pangilinan J."/>
            <person name="Park H.-J."/>
            <person name="Ramirez L."/>
            <person name="Alfaro M."/>
            <person name="Sun H."/>
            <person name="Tritt A."/>
            <person name="Yoshinaga Y."/>
            <person name="Zwiers L.-H."/>
            <person name="Turgeon B."/>
            <person name="Goodwin S."/>
            <person name="Spatafora J."/>
            <person name="Crous P."/>
            <person name="Grigoriev I."/>
        </authorList>
    </citation>
    <scope>NUCLEOTIDE SEQUENCE</scope>
    <source>
        <strain evidence="3">CBS 675.92</strain>
    </source>
</reference>
<feature type="region of interest" description="Disordered" evidence="1">
    <location>
        <begin position="39"/>
        <end position="78"/>
    </location>
</feature>
<dbReference type="PANTHER" id="PTHR36102:SF1">
    <property type="entry name" value="YDR124W-LIKE HELICAL BUNDLE DOMAIN-CONTAINING PROTEIN"/>
    <property type="match status" value="1"/>
</dbReference>
<proteinExistence type="predicted"/>
<dbReference type="InterPro" id="IPR047092">
    <property type="entry name" value="AFUB_07903/YDR124W-like_hel"/>
</dbReference>
<feature type="compositionally biased region" description="Basic and acidic residues" evidence="1">
    <location>
        <begin position="59"/>
        <end position="78"/>
    </location>
</feature>
<name>A0A6A5U6Z1_9PLEO</name>
<dbReference type="AlphaFoldDB" id="A0A6A5U6Z1"/>